<protein>
    <recommendedName>
        <fullName evidence="4">Phosphatidic acid phosphatase type 2/haloperoxidase domain-containing protein</fullName>
    </recommendedName>
</protein>
<organism evidence="2 3">
    <name type="scientific">Streptomyces albiflavescens</name>
    <dbReference type="NCBI Taxonomy" id="1623582"/>
    <lineage>
        <taxon>Bacteria</taxon>
        <taxon>Bacillati</taxon>
        <taxon>Actinomycetota</taxon>
        <taxon>Actinomycetes</taxon>
        <taxon>Kitasatosporales</taxon>
        <taxon>Streptomycetaceae</taxon>
        <taxon>Streptomyces</taxon>
    </lineage>
</organism>
<dbReference type="InterPro" id="IPR036938">
    <property type="entry name" value="PAP2/HPO_sf"/>
</dbReference>
<comment type="caution">
    <text evidence="2">The sequence shown here is derived from an EMBL/GenBank/DDBJ whole genome shotgun (WGS) entry which is preliminary data.</text>
</comment>
<dbReference type="PANTHER" id="PTHR34599">
    <property type="entry name" value="PEROXIDASE-RELATED"/>
    <property type="match status" value="1"/>
</dbReference>
<dbReference type="Gene3D" id="1.10.606.20">
    <property type="match status" value="1"/>
</dbReference>
<evidence type="ECO:0008006" key="4">
    <source>
        <dbReference type="Google" id="ProtNLM"/>
    </source>
</evidence>
<sequence length="538" mass="56912">MFGVEAGEQVRDPAPCGAVRRGPGWVQSPSGGDFPGAGGGAFEGALGLPGSRRVVLLTQWTVAKPWALNSREHAVHQEPPLPAPPRSRARAFICAVAAIALVTLTAEASPPDADTRTAADPAAVVREWNAIATDTIKTSLGPRPSGQVAIWEGFVSVAVYNAVVGIEGGYALYKWRERGPAKASSAAAAATAAHDVLLTCFPAFKERLDTAYADSLAALPAGQARDRGVDYGRRAAARIIELREGDGRFADVPFTASPAPGVWRPTPPAFQPFIDTWLARLRPLLLASPQQFRPGGPPALSSTAYAEDFQELKAMGAKTGSGRSAQQTETALFFSGNLVAQVQTAVRDHAARHRLGIAETARLFAAVNASATDAVVTAWDAKLHYGSWRPITAIRLADTDGNPATTADPAWEPLLITPPHPDYIAGHTTVTAAVARALTGVLGTSHIDLYVPSEVTGTTRFYGSVDDLNRDVIDARVWGGVHSRTADVAGCRAGTHVAAWALDHYFQPVAKDRTQPSPPTRTARQDRLAEPQCGDDSD</sequence>
<evidence type="ECO:0000256" key="1">
    <source>
        <dbReference type="SAM" id="MobiDB-lite"/>
    </source>
</evidence>
<reference evidence="2 3" key="1">
    <citation type="journal article" date="2014" name="Int. J. Syst. Evol. Microbiol.">
        <title>Complete genome sequence of Corynebacterium casei LMG S-19264T (=DSM 44701T), isolated from a smear-ripened cheese.</title>
        <authorList>
            <consortium name="US DOE Joint Genome Institute (JGI-PGF)"/>
            <person name="Walter F."/>
            <person name="Albersmeier A."/>
            <person name="Kalinowski J."/>
            <person name="Ruckert C."/>
        </authorList>
    </citation>
    <scope>NUCLEOTIDE SEQUENCE [LARGE SCALE GENOMIC DNA]</scope>
    <source>
        <strain evidence="2 3">CGMCC 4.7111</strain>
    </source>
</reference>
<gene>
    <name evidence="2" type="ORF">GCM10011579_097450</name>
</gene>
<name>A0A917YG66_9ACTN</name>
<dbReference type="PANTHER" id="PTHR34599:SF1">
    <property type="entry name" value="PHOSPHATIDIC ACID PHOSPHATASE TYPE 2_HALOPEROXIDASE DOMAIN-CONTAINING PROTEIN"/>
    <property type="match status" value="1"/>
</dbReference>
<dbReference type="SUPFAM" id="SSF48317">
    <property type="entry name" value="Acid phosphatase/Vanadium-dependent haloperoxidase"/>
    <property type="match status" value="1"/>
</dbReference>
<dbReference type="AlphaFoldDB" id="A0A917YG66"/>
<dbReference type="InterPro" id="IPR052559">
    <property type="entry name" value="V-haloperoxidase"/>
</dbReference>
<keyword evidence="3" id="KW-1185">Reference proteome</keyword>
<dbReference type="Proteomes" id="UP000600365">
    <property type="component" value="Unassembled WGS sequence"/>
</dbReference>
<proteinExistence type="predicted"/>
<dbReference type="EMBL" id="BMMM01000035">
    <property type="protein sequence ID" value="GGN96228.1"/>
    <property type="molecule type" value="Genomic_DNA"/>
</dbReference>
<dbReference type="CDD" id="cd03398">
    <property type="entry name" value="PAP2_haloperoxidase"/>
    <property type="match status" value="1"/>
</dbReference>
<evidence type="ECO:0000313" key="2">
    <source>
        <dbReference type="EMBL" id="GGN96228.1"/>
    </source>
</evidence>
<evidence type="ECO:0000313" key="3">
    <source>
        <dbReference type="Proteomes" id="UP000600365"/>
    </source>
</evidence>
<feature type="region of interest" description="Disordered" evidence="1">
    <location>
        <begin position="1"/>
        <end position="38"/>
    </location>
</feature>
<feature type="region of interest" description="Disordered" evidence="1">
    <location>
        <begin position="510"/>
        <end position="538"/>
    </location>
</feature>
<accession>A0A917YG66</accession>